<dbReference type="Proteomes" id="UP001208938">
    <property type="component" value="Unassembled WGS sequence"/>
</dbReference>
<evidence type="ECO:0000313" key="1">
    <source>
        <dbReference type="EMBL" id="MCW1934099.1"/>
    </source>
</evidence>
<protein>
    <submittedName>
        <fullName evidence="1">Uncharacterized protein</fullName>
    </submittedName>
</protein>
<organism evidence="1 2">
    <name type="scientific">Pararhodobacter zhoushanensis</name>
    <dbReference type="NCBI Taxonomy" id="2479545"/>
    <lineage>
        <taxon>Bacteria</taxon>
        <taxon>Pseudomonadati</taxon>
        <taxon>Pseudomonadota</taxon>
        <taxon>Alphaproteobacteria</taxon>
        <taxon>Rhodobacterales</taxon>
        <taxon>Paracoccaceae</taxon>
        <taxon>Pararhodobacter</taxon>
    </lineage>
</organism>
<keyword evidence="2" id="KW-1185">Reference proteome</keyword>
<proteinExistence type="predicted"/>
<reference evidence="1 2" key="1">
    <citation type="submission" date="2022-10" db="EMBL/GenBank/DDBJ databases">
        <title>Pararhodobacter sp. nov., isolated from marine algae.</title>
        <authorList>
            <person name="Choi B.J."/>
            <person name="Kim J.M."/>
            <person name="Lee J.K."/>
            <person name="Choi D.G."/>
            <person name="Jeon C.O."/>
        </authorList>
    </citation>
    <scope>NUCLEOTIDE SEQUENCE [LARGE SCALE GENOMIC DNA]</scope>
    <source>
        <strain evidence="1 2">ZQ420</strain>
    </source>
</reference>
<dbReference type="EMBL" id="JAPDFL010000001">
    <property type="protein sequence ID" value="MCW1934099.1"/>
    <property type="molecule type" value="Genomic_DNA"/>
</dbReference>
<dbReference type="RefSeq" id="WP_264506924.1">
    <property type="nucleotide sequence ID" value="NZ_JAPDFL010000001.1"/>
</dbReference>
<gene>
    <name evidence="1" type="ORF">OKW52_18020</name>
</gene>
<accession>A0ABT3H2R9</accession>
<comment type="caution">
    <text evidence="1">The sequence shown here is derived from an EMBL/GenBank/DDBJ whole genome shotgun (WGS) entry which is preliminary data.</text>
</comment>
<name>A0ABT3H2R9_9RHOB</name>
<evidence type="ECO:0000313" key="2">
    <source>
        <dbReference type="Proteomes" id="UP001208938"/>
    </source>
</evidence>
<sequence length="117" mass="12762">MAKEITTIETTLYETTGEPGPFIQHEIAAFQIISTTCRVRLSPEGDMMFLSIGQRDFSLSMLDLAATAALAVDGHLRAEIKARVLGNRKPVEVADSLVPARGIVEADGFITLHPRRP</sequence>